<dbReference type="PANTHER" id="PTHR21678:SF0">
    <property type="entry name" value="C3H1-TYPE DOMAIN-CONTAINING PROTEIN"/>
    <property type="match status" value="1"/>
</dbReference>
<sequence>MSSALPLLSPLVTRILELSGFPPELKTRDIQAIFAQWEDDRGGFRIKWVDDTTALVIFADPAPAKRAYLHVLMSPPPSLMTSAGVPAKVRPYDGDDAAQVISSVQNRPRSRSNAGGNAHATPAYGASADANGNGNGSGSGFNGDLPATPARNLMGSTNSPRSTGRSLAGLGHRRTGSGSNPSSLPPKPLAAALFDAANGGPSPAHHLANAVAAEQQEREAASLSASPSKKPLNLPVNPMLSAQSSVSPSLQPSPDIENGAAAKVAA</sequence>
<organism evidence="2 3">
    <name type="scientific">Acaromyces ingoldii</name>
    <dbReference type="NCBI Taxonomy" id="215250"/>
    <lineage>
        <taxon>Eukaryota</taxon>
        <taxon>Fungi</taxon>
        <taxon>Dikarya</taxon>
        <taxon>Basidiomycota</taxon>
        <taxon>Ustilaginomycotina</taxon>
        <taxon>Exobasidiomycetes</taxon>
        <taxon>Exobasidiales</taxon>
        <taxon>Cryptobasidiaceae</taxon>
        <taxon>Acaromyces</taxon>
    </lineage>
</organism>
<dbReference type="GO" id="GO:0003676">
    <property type="term" value="F:nucleic acid binding"/>
    <property type="evidence" value="ECO:0007669"/>
    <property type="project" value="InterPro"/>
</dbReference>
<reference evidence="2 3" key="1">
    <citation type="journal article" date="2018" name="Mol. Biol. Evol.">
        <title>Broad Genomic Sampling Reveals a Smut Pathogenic Ancestry of the Fungal Clade Ustilaginomycotina.</title>
        <authorList>
            <person name="Kijpornyongpan T."/>
            <person name="Mondo S.J."/>
            <person name="Barry K."/>
            <person name="Sandor L."/>
            <person name="Lee J."/>
            <person name="Lipzen A."/>
            <person name="Pangilinan J."/>
            <person name="LaButti K."/>
            <person name="Hainaut M."/>
            <person name="Henrissat B."/>
            <person name="Grigoriev I.V."/>
            <person name="Spatafora J.W."/>
            <person name="Aime M.C."/>
        </authorList>
    </citation>
    <scope>NUCLEOTIDE SEQUENCE [LARGE SCALE GENOMIC DNA]</scope>
    <source>
        <strain evidence="2 3">MCA 4198</strain>
    </source>
</reference>
<feature type="compositionally biased region" description="Low complexity" evidence="1">
    <location>
        <begin position="221"/>
        <end position="254"/>
    </location>
</feature>
<dbReference type="InParanoid" id="A0A316YKH7"/>
<protein>
    <submittedName>
        <fullName evidence="2">Uncharacterized protein</fullName>
    </submittedName>
</protein>
<dbReference type="OrthoDB" id="5418203at2759"/>
<evidence type="ECO:0000256" key="1">
    <source>
        <dbReference type="SAM" id="MobiDB-lite"/>
    </source>
</evidence>
<evidence type="ECO:0000313" key="3">
    <source>
        <dbReference type="Proteomes" id="UP000245768"/>
    </source>
</evidence>
<proteinExistence type="predicted"/>
<dbReference type="SUPFAM" id="SSF54928">
    <property type="entry name" value="RNA-binding domain, RBD"/>
    <property type="match status" value="1"/>
</dbReference>
<feature type="compositionally biased region" description="Polar residues" evidence="1">
    <location>
        <begin position="104"/>
        <end position="115"/>
    </location>
</feature>
<accession>A0A316YKH7</accession>
<dbReference type="PANTHER" id="PTHR21678">
    <property type="entry name" value="GROWTH INHIBITION AND DIFFERENTIATION RELATED PROTEIN 88"/>
    <property type="match status" value="1"/>
</dbReference>
<feature type="compositionally biased region" description="Polar residues" evidence="1">
    <location>
        <begin position="154"/>
        <end position="165"/>
    </location>
</feature>
<dbReference type="Gene3D" id="3.30.70.330">
    <property type="match status" value="1"/>
</dbReference>
<gene>
    <name evidence="2" type="ORF">FA10DRAFT_268106</name>
</gene>
<feature type="region of interest" description="Disordered" evidence="1">
    <location>
        <begin position="104"/>
        <end position="188"/>
    </location>
</feature>
<dbReference type="GeneID" id="37044098"/>
<dbReference type="Proteomes" id="UP000245768">
    <property type="component" value="Unassembled WGS sequence"/>
</dbReference>
<name>A0A316YKH7_9BASI</name>
<evidence type="ECO:0000313" key="2">
    <source>
        <dbReference type="EMBL" id="PWN89576.1"/>
    </source>
</evidence>
<feature type="region of interest" description="Disordered" evidence="1">
    <location>
        <begin position="213"/>
        <end position="266"/>
    </location>
</feature>
<dbReference type="InterPro" id="IPR012677">
    <property type="entry name" value="Nucleotide-bd_a/b_plait_sf"/>
</dbReference>
<dbReference type="EMBL" id="KZ819637">
    <property type="protein sequence ID" value="PWN89576.1"/>
    <property type="molecule type" value="Genomic_DNA"/>
</dbReference>
<dbReference type="AlphaFoldDB" id="A0A316YKH7"/>
<keyword evidence="3" id="KW-1185">Reference proteome</keyword>
<dbReference type="InterPro" id="IPR035979">
    <property type="entry name" value="RBD_domain_sf"/>
</dbReference>
<dbReference type="InterPro" id="IPR039884">
    <property type="entry name" value="R3HC1/R3HCL"/>
</dbReference>
<dbReference type="RefSeq" id="XP_025376774.1">
    <property type="nucleotide sequence ID" value="XM_025522182.1"/>
</dbReference>